<sequence>MICAKCKGNLVCGRCKLLESINVAYLPVKNKIEDPTPPSIFIGRIGYPKVFAGPLVVFSGNPELYDNPSSWSGRVEDVLRMRMNVARGVKRVDVKRFDEYVLKIQEIAAAKKYFDVEADVKKVVKKPLFDEIVNPAGVSARIENLKLAENPKLPGVVEKLWYDEVKANEAVYKLFERGFPTHYIQRVFSAGILGVEKKLVPTRWSITAVHDILGEKIKEEIKDFDEINDVSLFFYEHFGNRFVVILYPSSYHFQLVEVWIEESFWSPERTWIGVDSESRGKKKKYSELSGGYYAARLPVLEYLKEKRRQAGVIVVREITPEYKFPLGVWVVEEGIRKAMKTKPLKFETLHESLSYAEKLTLNKDWRKLIFKQTSLDRFLRSS</sequence>
<protein>
    <recommendedName>
        <fullName evidence="1">DNA repair protein</fullName>
    </recommendedName>
</protein>
<organism evidence="4 5">
    <name type="scientific">Ferroglobus placidus (strain DSM 10642 / AEDII12DO)</name>
    <dbReference type="NCBI Taxonomy" id="589924"/>
    <lineage>
        <taxon>Archaea</taxon>
        <taxon>Methanobacteriati</taxon>
        <taxon>Methanobacteriota</taxon>
        <taxon>Archaeoglobi</taxon>
        <taxon>Archaeoglobales</taxon>
        <taxon>Archaeoglobaceae</taxon>
        <taxon>Ferroglobus</taxon>
    </lineage>
</organism>
<dbReference type="EMBL" id="CP001899">
    <property type="protein sequence ID" value="ADC65215.1"/>
    <property type="molecule type" value="Genomic_DNA"/>
</dbReference>
<dbReference type="Proteomes" id="UP000002613">
    <property type="component" value="Chromosome"/>
</dbReference>
<dbReference type="OrthoDB" id="6609at2157"/>
<dbReference type="PANTHER" id="PTHR38136:SF2">
    <property type="entry name" value="DNA REPAIR PROTEIN"/>
    <property type="match status" value="1"/>
</dbReference>
<dbReference type="KEGG" id="fpl:Ferp_1053"/>
<dbReference type="PaxDb" id="589924-Ferp_1053"/>
<evidence type="ECO:0000259" key="3">
    <source>
        <dbReference type="Pfam" id="PF04895"/>
    </source>
</evidence>
<dbReference type="Pfam" id="PF04894">
    <property type="entry name" value="Nre_N"/>
    <property type="match status" value="1"/>
</dbReference>
<dbReference type="Pfam" id="PF04895">
    <property type="entry name" value="Nre_C"/>
    <property type="match status" value="1"/>
</dbReference>
<evidence type="ECO:0000259" key="2">
    <source>
        <dbReference type="Pfam" id="PF04894"/>
    </source>
</evidence>
<dbReference type="GO" id="GO:0006281">
    <property type="term" value="P:DNA repair"/>
    <property type="evidence" value="ECO:0007669"/>
    <property type="project" value="UniProtKB-UniRule"/>
</dbReference>
<evidence type="ECO:0000313" key="5">
    <source>
        <dbReference type="Proteomes" id="UP000002613"/>
    </source>
</evidence>
<keyword evidence="1" id="KW-0234">DNA repair</keyword>
<dbReference type="InterPro" id="IPR006979">
    <property type="entry name" value="Nre_C"/>
</dbReference>
<comment type="similarity">
    <text evidence="1">Belongs to the Nre family.</text>
</comment>
<dbReference type="HAMAP" id="MF_02096">
    <property type="entry name" value="Nre"/>
    <property type="match status" value="1"/>
</dbReference>
<evidence type="ECO:0000313" key="4">
    <source>
        <dbReference type="EMBL" id="ADC65215.1"/>
    </source>
</evidence>
<evidence type="ECO:0000256" key="1">
    <source>
        <dbReference type="HAMAP-Rule" id="MF_02096"/>
    </source>
</evidence>
<dbReference type="GeneID" id="8778563"/>
<reference evidence="4 5" key="2">
    <citation type="journal article" date="2011" name="Stand. Genomic Sci.">
        <title>Complete genome sequence of Ferroglobus placidus AEDII12DO.</title>
        <authorList>
            <person name="Anderson I."/>
            <person name="Risso C."/>
            <person name="Holmes D."/>
            <person name="Lucas S."/>
            <person name="Copeland A."/>
            <person name="Lapidus A."/>
            <person name="Cheng J.F."/>
            <person name="Bruce D."/>
            <person name="Goodwin L."/>
            <person name="Pitluck S."/>
            <person name="Saunders E."/>
            <person name="Brettin T."/>
            <person name="Detter J.C."/>
            <person name="Han C."/>
            <person name="Tapia R."/>
            <person name="Larimer F."/>
            <person name="Land M."/>
            <person name="Hauser L."/>
            <person name="Woyke T."/>
            <person name="Lovley D."/>
            <person name="Kyrpides N."/>
            <person name="Ivanova N."/>
        </authorList>
    </citation>
    <scope>NUCLEOTIDE SEQUENCE [LARGE SCALE GENOMIC DNA]</scope>
    <source>
        <strain evidence="5">DSM 10642 / AEDII12DO</strain>
    </source>
</reference>
<comment type="caution">
    <text evidence="1">Lacks conserved residue(s) required for the propagation of feature annotation.</text>
</comment>
<dbReference type="InterPro" id="IPR006978">
    <property type="entry name" value="Nre_N"/>
</dbReference>
<dbReference type="InterPro" id="IPR033167">
    <property type="entry name" value="Nre"/>
</dbReference>
<dbReference type="STRING" id="589924.Ferp_1053"/>
<feature type="domain" description="Archaeal Nre C-terminal" evidence="3">
    <location>
        <begin position="279"/>
        <end position="368"/>
    </location>
</feature>
<proteinExistence type="inferred from homology"/>
<dbReference type="PANTHER" id="PTHR38136">
    <property type="entry name" value="DNA REPAIR PROTEIN"/>
    <property type="match status" value="1"/>
</dbReference>
<name>D3RXK2_FERPA</name>
<dbReference type="eggNOG" id="arCOG04269">
    <property type="taxonomic scope" value="Archaea"/>
</dbReference>
<feature type="domain" description="Archaeal Nre N-terminal" evidence="2">
    <location>
        <begin position="15"/>
        <end position="266"/>
    </location>
</feature>
<accession>D3RXK2</accession>
<dbReference type="HOGENOM" id="CLU_039703_0_0_2"/>
<gene>
    <name evidence="4" type="ordered locus">Ferp_1053</name>
</gene>
<reference evidence="5" key="1">
    <citation type="submission" date="2010-02" db="EMBL/GenBank/DDBJ databases">
        <title>Complete sequence of Ferroglobus placidus DSM 10642.</title>
        <authorList>
            <consortium name="US DOE Joint Genome Institute"/>
            <person name="Lucas S."/>
            <person name="Copeland A."/>
            <person name="Lapidus A."/>
            <person name="Cheng J.-F."/>
            <person name="Bruce D."/>
            <person name="Goodwin L."/>
            <person name="Pitluck S."/>
            <person name="Saunders E."/>
            <person name="Brettin T."/>
            <person name="Detter J.C."/>
            <person name="Han C."/>
            <person name="Tapia R."/>
            <person name="Larimer F."/>
            <person name="Land M."/>
            <person name="Hauser L."/>
            <person name="Kyrpides N."/>
            <person name="Ivanova N."/>
            <person name="Holmes D."/>
            <person name="Lovley D."/>
            <person name="Kyrpides N."/>
            <person name="Anderson I.J."/>
            <person name="Woyke T."/>
        </authorList>
    </citation>
    <scope>NUCLEOTIDE SEQUENCE [LARGE SCALE GENOMIC DNA]</scope>
    <source>
        <strain evidence="5">DSM 10642 / AEDII12DO</strain>
    </source>
</reference>
<dbReference type="AlphaFoldDB" id="D3RXK2"/>
<dbReference type="RefSeq" id="WP_012965558.1">
    <property type="nucleotide sequence ID" value="NC_013849.1"/>
</dbReference>
<comment type="function">
    <text evidence="1">Involved in DNA damage repair.</text>
</comment>
<keyword evidence="5" id="KW-1185">Reference proteome</keyword>
<keyword evidence="1" id="KW-0227">DNA damage</keyword>